<keyword evidence="3" id="KW-1185">Reference proteome</keyword>
<comment type="similarity">
    <text evidence="1">Belongs to the ROK (NagC/XylR) family.</text>
</comment>
<keyword evidence="2" id="KW-0808">Transferase</keyword>
<dbReference type="PANTHER" id="PTHR18964:SF149">
    <property type="entry name" value="BIFUNCTIONAL UDP-N-ACETYLGLUCOSAMINE 2-EPIMERASE_N-ACETYLMANNOSAMINE KINASE"/>
    <property type="match status" value="1"/>
</dbReference>
<sequence>MTGSDARRRLSANERTVVDLLLADGPASRVDLAERIGMSRASLNELVARLVASGVVEPVGEVVSTRRGPNAVHFRAVTELALAAGVELMPGTVRVVVADLAGRALADATTFDRHGVVDAVRSVLRDLRVDERALGRVVVGMPGVVGPDGEATYVWGHPDWHPEPVAELARRLGCPVQVENDVNLLALAEGMTGNASDRARYTVLHLAEGVRAATILDGEPLRGARGFAGEIGLAVLPVASRAATGAASDDRGADDRGTDAPLRLQDLLGRSALGRVDERGGADAVARRIAEVTSLIATILDPECVVLGGPVGAAGGTDLARRVRAELASLVPIDLDVRPTGLGADAVVDGAVAIAAARLRDDVYGT</sequence>
<proteinExistence type="inferred from homology"/>
<name>A0A3N2DCV6_9MICO</name>
<dbReference type="InterPro" id="IPR000600">
    <property type="entry name" value="ROK"/>
</dbReference>
<reference evidence="2 3" key="1">
    <citation type="submission" date="2018-11" db="EMBL/GenBank/DDBJ databases">
        <title>Sequencing the genomes of 1000 actinobacteria strains.</title>
        <authorList>
            <person name="Klenk H.-P."/>
        </authorList>
    </citation>
    <scope>NUCLEOTIDE SEQUENCE [LARGE SCALE GENOMIC DNA]</scope>
    <source>
        <strain evidence="2 3">DSM 13521</strain>
    </source>
</reference>
<evidence type="ECO:0000313" key="3">
    <source>
        <dbReference type="Proteomes" id="UP000275356"/>
    </source>
</evidence>
<dbReference type="Gene3D" id="1.10.10.10">
    <property type="entry name" value="Winged helix-like DNA-binding domain superfamily/Winged helix DNA-binding domain"/>
    <property type="match status" value="1"/>
</dbReference>
<dbReference type="Gene3D" id="3.30.420.40">
    <property type="match status" value="2"/>
</dbReference>
<organism evidence="2 3">
    <name type="scientific">Salana multivorans</name>
    <dbReference type="NCBI Taxonomy" id="120377"/>
    <lineage>
        <taxon>Bacteria</taxon>
        <taxon>Bacillati</taxon>
        <taxon>Actinomycetota</taxon>
        <taxon>Actinomycetes</taxon>
        <taxon>Micrococcales</taxon>
        <taxon>Beutenbergiaceae</taxon>
        <taxon>Salana</taxon>
    </lineage>
</organism>
<dbReference type="OrthoDB" id="3523179at2"/>
<dbReference type="InterPro" id="IPR036390">
    <property type="entry name" value="WH_DNA-bd_sf"/>
</dbReference>
<evidence type="ECO:0000313" key="2">
    <source>
        <dbReference type="EMBL" id="ROR97621.1"/>
    </source>
</evidence>
<dbReference type="PANTHER" id="PTHR18964">
    <property type="entry name" value="ROK (REPRESSOR, ORF, KINASE) FAMILY"/>
    <property type="match status" value="1"/>
</dbReference>
<protein>
    <submittedName>
        <fullName evidence="2">Putative NBD/HSP70 family sugar kinase</fullName>
    </submittedName>
</protein>
<dbReference type="GO" id="GO:0016301">
    <property type="term" value="F:kinase activity"/>
    <property type="evidence" value="ECO:0007669"/>
    <property type="project" value="UniProtKB-KW"/>
</dbReference>
<dbReference type="SUPFAM" id="SSF46785">
    <property type="entry name" value="Winged helix' DNA-binding domain"/>
    <property type="match status" value="1"/>
</dbReference>
<dbReference type="SUPFAM" id="SSF53067">
    <property type="entry name" value="Actin-like ATPase domain"/>
    <property type="match status" value="1"/>
</dbReference>
<evidence type="ECO:0000256" key="1">
    <source>
        <dbReference type="ARBA" id="ARBA00006479"/>
    </source>
</evidence>
<dbReference type="RefSeq" id="WP_123739640.1">
    <property type="nucleotide sequence ID" value="NZ_RKHQ01000001.1"/>
</dbReference>
<dbReference type="Proteomes" id="UP000275356">
    <property type="component" value="Unassembled WGS sequence"/>
</dbReference>
<dbReference type="InterPro" id="IPR043129">
    <property type="entry name" value="ATPase_NBD"/>
</dbReference>
<keyword evidence="2" id="KW-0418">Kinase</keyword>
<gene>
    <name evidence="2" type="ORF">EDD28_2222</name>
</gene>
<dbReference type="EMBL" id="RKHQ01000001">
    <property type="protein sequence ID" value="ROR97621.1"/>
    <property type="molecule type" value="Genomic_DNA"/>
</dbReference>
<comment type="caution">
    <text evidence="2">The sequence shown here is derived from an EMBL/GenBank/DDBJ whole genome shotgun (WGS) entry which is preliminary data.</text>
</comment>
<dbReference type="Pfam" id="PF00480">
    <property type="entry name" value="ROK"/>
    <property type="match status" value="1"/>
</dbReference>
<dbReference type="Pfam" id="PF13412">
    <property type="entry name" value="HTH_24"/>
    <property type="match status" value="1"/>
</dbReference>
<dbReference type="AlphaFoldDB" id="A0A3N2DCV6"/>
<accession>A0A3N2DCV6</accession>
<dbReference type="InterPro" id="IPR036388">
    <property type="entry name" value="WH-like_DNA-bd_sf"/>
</dbReference>